<dbReference type="GO" id="GO:0007062">
    <property type="term" value="P:sister chromatid cohesion"/>
    <property type="evidence" value="ECO:0007669"/>
    <property type="project" value="InterPro"/>
</dbReference>
<evidence type="ECO:0000313" key="10">
    <source>
        <dbReference type="EMBL" id="QEA04934.1"/>
    </source>
</evidence>
<keyword evidence="2" id="KW-0547">Nucleotide-binding</keyword>
<feature type="compositionally biased region" description="Basic and acidic residues" evidence="7">
    <location>
        <begin position="696"/>
        <end position="711"/>
    </location>
</feature>
<evidence type="ECO:0000259" key="9">
    <source>
        <dbReference type="Pfam" id="PF06470"/>
    </source>
</evidence>
<feature type="coiled-coil region" evidence="6">
    <location>
        <begin position="986"/>
        <end position="1013"/>
    </location>
</feature>
<feature type="region of interest" description="Disordered" evidence="7">
    <location>
        <begin position="696"/>
        <end position="734"/>
    </location>
</feature>
<sequence>MRLAKIKLSGFKSFVDPTTVTLPGDLVAIVGPNGCGKSNIIDAVRWVMGESSAKHLRGESMADVIFNGSGSRKPVGTASIELVFDNSDGTITGQYAGYNEIAVRRQVNRDGQSAYYLNGTRCRRRDITDIFLGTGLGPRSYSIIEQGMISRVIEARPEELRRYLEEAAGISLYKERRRETERRIRDTLENLERLEDVRDEVARQLEKLKRQADTAERYKGLRAEQRQRQAELHVLRLQGLEAERERLEGELRRRDTEVEAAVAEQRRLERETESVRARHAEDSDRLNEIQAEYYGVGSEITRLEQRMKHQREMREARRAEEARTREALDEHRASLEQDGEKLRLAEERVAELEPEHEALAEAEAGADEGVQQAQQALEDWRERWERFNEDAQQPARTAEVERARIEQLERQGEERTRQRERLAQEIESLDEALARESDEAGAERLEALEERLEGLRERLDERDEALTALEDEATELDESLEGTREERHRTAARLTSLETLQEAALGEGEAAGRWLAAQGLDDGERLARRLDVEPGWERAVEAVLGAHLQAVLVTDPGRYVAALAALEGDEIVLQRPADGVPDGASPGDGLARRVSAPWPVAGLFAGVHTAEDVDAALARAPDLAPGEEIVTPDGTRFGPDWVHARGEARDDTGVLARERDLSETREALETLDARLAEQEARRGELRERIADLTERRDDDRDALHEAERERASLQAQVDNQRAQQQERGERRRARQAELEDLAEAIEEINADVRAARERQAEALDRSEALDETRERLNEEKLGLQDQLDAARERLADVRSRRHDVALRLESATTARQSLAESVSRQKAQCERLEARLAELAAADDEPAEVDDEAAEAERQRLLERRQSVEHELGEARTRLGDAEERLRDLETRRGEAERSVTELREGTESARYRSYELKIRIQTQAEQLAEMEVDRAETATALPEDADEQRWEAELERLDERIRRLGPINLAAIDEYRELESRKGYLDSQYEDLNEALETLQSAIRRIDRETRQRFKETFEKVNEGMQRLFPRLFGGGSGYLELTGEDLLETGVAIMARPPGKRVSNIHLLSGGEKALTAVALVFAIFELNPAPFCMLDEVDAPLDEANVGRFCDMLQALSDRVQFIVITHNKVTMAAASHLAGVTMNEPGVSRLVAVDMEAATALVDTPGDGA</sequence>
<keyword evidence="3" id="KW-0067">ATP-binding</keyword>
<dbReference type="GO" id="GO:0016887">
    <property type="term" value="F:ATP hydrolysis activity"/>
    <property type="evidence" value="ECO:0007669"/>
    <property type="project" value="InterPro"/>
</dbReference>
<evidence type="ECO:0000256" key="4">
    <source>
        <dbReference type="ARBA" id="ARBA00023054"/>
    </source>
</evidence>
<evidence type="ECO:0000256" key="2">
    <source>
        <dbReference type="ARBA" id="ARBA00022741"/>
    </source>
</evidence>
<dbReference type="InterPro" id="IPR027417">
    <property type="entry name" value="P-loop_NTPase"/>
</dbReference>
<dbReference type="NCBIfam" id="TIGR02168">
    <property type="entry name" value="SMC_prok_B"/>
    <property type="match status" value="1"/>
</dbReference>
<dbReference type="Gene3D" id="3.40.50.300">
    <property type="entry name" value="P-loop containing nucleotide triphosphate hydrolases"/>
    <property type="match status" value="2"/>
</dbReference>
<dbReference type="Pfam" id="PF02463">
    <property type="entry name" value="SMC_N"/>
    <property type="match status" value="1"/>
</dbReference>
<feature type="domain" description="SMC hinge" evidence="9">
    <location>
        <begin position="525"/>
        <end position="617"/>
    </location>
</feature>
<evidence type="ECO:0000256" key="7">
    <source>
        <dbReference type="SAM" id="MobiDB-lite"/>
    </source>
</evidence>
<dbReference type="EMBL" id="MN079092">
    <property type="protein sequence ID" value="QEA04934.1"/>
    <property type="molecule type" value="Genomic_DNA"/>
</dbReference>
<dbReference type="HAMAP" id="MF_01894">
    <property type="entry name" value="Smc_prok"/>
    <property type="match status" value="1"/>
</dbReference>
<feature type="compositionally biased region" description="Basic and acidic residues" evidence="7">
    <location>
        <begin position="724"/>
        <end position="734"/>
    </location>
</feature>
<feature type="domain" description="RecF/RecN/SMC N-terminal" evidence="8">
    <location>
        <begin position="3"/>
        <end position="1152"/>
    </location>
</feature>
<dbReference type="GO" id="GO:0030261">
    <property type="term" value="P:chromosome condensation"/>
    <property type="evidence" value="ECO:0007669"/>
    <property type="project" value="InterPro"/>
</dbReference>
<evidence type="ECO:0000256" key="5">
    <source>
        <dbReference type="ARBA" id="ARBA00023125"/>
    </source>
</evidence>
<organism evidence="10">
    <name type="scientific">uncultured organism</name>
    <dbReference type="NCBI Taxonomy" id="155900"/>
    <lineage>
        <taxon>unclassified sequences</taxon>
        <taxon>environmental samples</taxon>
    </lineage>
</organism>
<dbReference type="InterPro" id="IPR036277">
    <property type="entry name" value="SMC_hinge_sf"/>
</dbReference>
<evidence type="ECO:0000256" key="1">
    <source>
        <dbReference type="ARBA" id="ARBA00022490"/>
    </source>
</evidence>
<evidence type="ECO:0000256" key="3">
    <source>
        <dbReference type="ARBA" id="ARBA00022840"/>
    </source>
</evidence>
<keyword evidence="1" id="KW-0963">Cytoplasm</keyword>
<evidence type="ECO:0000259" key="8">
    <source>
        <dbReference type="Pfam" id="PF02463"/>
    </source>
</evidence>
<dbReference type="GO" id="GO:0003677">
    <property type="term" value="F:DNA binding"/>
    <property type="evidence" value="ECO:0007669"/>
    <property type="project" value="UniProtKB-KW"/>
</dbReference>
<accession>A0A5B8RBU3</accession>
<dbReference type="AlphaFoldDB" id="A0A5B8RBU3"/>
<evidence type="ECO:0000256" key="6">
    <source>
        <dbReference type="SAM" id="Coils"/>
    </source>
</evidence>
<dbReference type="PIRSF" id="PIRSF005719">
    <property type="entry name" value="SMC"/>
    <property type="match status" value="1"/>
</dbReference>
<keyword evidence="5" id="KW-0238">DNA-binding</keyword>
<reference evidence="10" key="1">
    <citation type="submission" date="2019-06" db="EMBL/GenBank/DDBJ databases">
        <authorList>
            <person name="Murdoch R.W."/>
            <person name="Fathepure B."/>
        </authorList>
    </citation>
    <scope>NUCLEOTIDE SEQUENCE</scope>
</reference>
<dbReference type="SUPFAM" id="SSF75553">
    <property type="entry name" value="Smc hinge domain"/>
    <property type="match status" value="1"/>
</dbReference>
<dbReference type="CDD" id="cd03278">
    <property type="entry name" value="ABC_SMC_barmotin"/>
    <property type="match status" value="2"/>
</dbReference>
<gene>
    <name evidence="10" type="primary">smc_2</name>
    <name evidence="10" type="ORF">KBTEX_01252</name>
</gene>
<keyword evidence="4 6" id="KW-0175">Coiled coil</keyword>
<dbReference type="InterPro" id="IPR010935">
    <property type="entry name" value="SMC_hinge"/>
</dbReference>
<protein>
    <submittedName>
        <fullName evidence="10">Chromosome partition protein Smc</fullName>
    </submittedName>
</protein>
<dbReference type="InterPro" id="IPR003395">
    <property type="entry name" value="RecF/RecN/SMC_N"/>
</dbReference>
<feature type="compositionally biased region" description="Low complexity" evidence="7">
    <location>
        <begin position="714"/>
        <end position="723"/>
    </location>
</feature>
<name>A0A5B8RBU3_9ZZZZ</name>
<proteinExistence type="inferred from homology"/>
<dbReference type="InterPro" id="IPR011890">
    <property type="entry name" value="SMC_prok"/>
</dbReference>
<dbReference type="InterPro" id="IPR024704">
    <property type="entry name" value="SMC"/>
</dbReference>
<feature type="region of interest" description="Disordered" evidence="7">
    <location>
        <begin position="309"/>
        <end position="339"/>
    </location>
</feature>
<dbReference type="PANTHER" id="PTHR43977">
    <property type="entry name" value="STRUCTURAL MAINTENANCE OF CHROMOSOMES PROTEIN 3"/>
    <property type="match status" value="1"/>
</dbReference>
<dbReference type="Pfam" id="PF06470">
    <property type="entry name" value="SMC_hinge"/>
    <property type="match status" value="1"/>
</dbReference>
<dbReference type="GO" id="GO:0005524">
    <property type="term" value="F:ATP binding"/>
    <property type="evidence" value="ECO:0007669"/>
    <property type="project" value="UniProtKB-KW"/>
</dbReference>
<dbReference type="SUPFAM" id="SSF52540">
    <property type="entry name" value="P-loop containing nucleoside triphosphate hydrolases"/>
    <property type="match status" value="1"/>
</dbReference>